<dbReference type="NCBIfam" id="TIGR01549">
    <property type="entry name" value="HAD-SF-IA-v1"/>
    <property type="match status" value="1"/>
</dbReference>
<dbReference type="SFLD" id="SFLDS00003">
    <property type="entry name" value="Haloacid_Dehalogenase"/>
    <property type="match status" value="1"/>
</dbReference>
<dbReference type="Proteomes" id="UP001201273">
    <property type="component" value="Unassembled WGS sequence"/>
</dbReference>
<dbReference type="PANTHER" id="PTHR43885:SF1">
    <property type="entry name" value="SUPERFAMILY HYDROLASE, PUTATIVE (AFU_ORTHOLOGUE AFUA_4G13290)-RELATED"/>
    <property type="match status" value="1"/>
</dbReference>
<dbReference type="Gene3D" id="3.40.50.1000">
    <property type="entry name" value="HAD superfamily/HAD-like"/>
    <property type="match status" value="1"/>
</dbReference>
<dbReference type="SFLD" id="SFLDG01129">
    <property type="entry name" value="C1.5:_HAD__Beta-PGM__Phosphata"/>
    <property type="match status" value="1"/>
</dbReference>
<dbReference type="Gene3D" id="1.10.260.80">
    <property type="match status" value="1"/>
</dbReference>
<name>A0ABS8WEM0_9GAMM</name>
<reference evidence="1 2" key="1">
    <citation type="journal article" date="2022" name="Environ. Microbiol. Rep.">
        <title>Eco-phylogenetic analyses reveal divergent evolution of vitamin B12 metabolism in the marine bacterial family 'Psychromonadaceae'.</title>
        <authorList>
            <person name="Jin X."/>
            <person name="Yang Y."/>
            <person name="Cao H."/>
            <person name="Gao B."/>
            <person name="Zhao Z."/>
        </authorList>
    </citation>
    <scope>NUCLEOTIDE SEQUENCE [LARGE SCALE GENOMIC DNA]</scope>
    <source>
        <strain evidence="1 2">MKS20</strain>
    </source>
</reference>
<keyword evidence="2" id="KW-1185">Reference proteome</keyword>
<organism evidence="1 2">
    <name type="scientific">Motilimonas cestriensis</name>
    <dbReference type="NCBI Taxonomy" id="2742685"/>
    <lineage>
        <taxon>Bacteria</taxon>
        <taxon>Pseudomonadati</taxon>
        <taxon>Pseudomonadota</taxon>
        <taxon>Gammaproteobacteria</taxon>
        <taxon>Alteromonadales</taxon>
        <taxon>Alteromonadales genera incertae sedis</taxon>
        <taxon>Motilimonas</taxon>
    </lineage>
</organism>
<proteinExistence type="predicted"/>
<dbReference type="InterPro" id="IPR006439">
    <property type="entry name" value="HAD-SF_hydro_IA"/>
</dbReference>
<dbReference type="GO" id="GO:0016787">
    <property type="term" value="F:hydrolase activity"/>
    <property type="evidence" value="ECO:0007669"/>
    <property type="project" value="UniProtKB-KW"/>
</dbReference>
<dbReference type="RefSeq" id="WP_233054691.1">
    <property type="nucleotide sequence ID" value="NZ_JAIMJA010000028.1"/>
</dbReference>
<evidence type="ECO:0000313" key="1">
    <source>
        <dbReference type="EMBL" id="MCE2596935.1"/>
    </source>
</evidence>
<dbReference type="InterPro" id="IPR041492">
    <property type="entry name" value="HAD_2"/>
</dbReference>
<dbReference type="InterPro" id="IPR036412">
    <property type="entry name" value="HAD-like_sf"/>
</dbReference>
<dbReference type="Pfam" id="PF13419">
    <property type="entry name" value="HAD_2"/>
    <property type="match status" value="1"/>
</dbReference>
<comment type="caution">
    <text evidence="1">The sequence shown here is derived from an EMBL/GenBank/DDBJ whole genome shotgun (WGS) entry which is preliminary data.</text>
</comment>
<dbReference type="SUPFAM" id="SSF56784">
    <property type="entry name" value="HAD-like"/>
    <property type="match status" value="1"/>
</dbReference>
<gene>
    <name evidence="1" type="ORF">K6Y31_19350</name>
</gene>
<dbReference type="EMBL" id="JAIMJA010000028">
    <property type="protein sequence ID" value="MCE2596935.1"/>
    <property type="molecule type" value="Genomic_DNA"/>
</dbReference>
<keyword evidence="1" id="KW-0378">Hydrolase</keyword>
<dbReference type="InterPro" id="IPR023214">
    <property type="entry name" value="HAD_sf"/>
</dbReference>
<protein>
    <submittedName>
        <fullName evidence="1">HAD family hydrolase</fullName>
    </submittedName>
</protein>
<dbReference type="PANTHER" id="PTHR43885">
    <property type="entry name" value="HALOACID DEHALOGENASE-LIKE HYDROLASE"/>
    <property type="match status" value="1"/>
</dbReference>
<accession>A0ABS8WEM0</accession>
<evidence type="ECO:0000313" key="2">
    <source>
        <dbReference type="Proteomes" id="UP001201273"/>
    </source>
</evidence>
<sequence length="201" mass="23152">MDFMKIKGVIFDLDGTLVDSKLDFDLLRAELNFPEQSPLLEHLATLTCHQQIAHAEQCIYDHEMAGAHAAEAIEGVAELLVTLQQLGIPTAVLTRNMRDASHYVLEKFKLDIPLVLTREDCRAKPDPEGIFKIAQQWQLPTQDIVYIGDFWFDIEVAKNAKSWSCLYDPELNKEYRHHADWVYQHVNELTQAFRQSRLVNC</sequence>